<dbReference type="InterPro" id="IPR012337">
    <property type="entry name" value="RNaseH-like_sf"/>
</dbReference>
<dbReference type="Gene3D" id="3.30.420.10">
    <property type="entry name" value="Ribonuclease H-like superfamily/Ribonuclease H"/>
    <property type="match status" value="1"/>
</dbReference>
<organism evidence="3 4">
    <name type="scientific">Anaerolinea thermolimosa</name>
    <dbReference type="NCBI Taxonomy" id="229919"/>
    <lineage>
        <taxon>Bacteria</taxon>
        <taxon>Bacillati</taxon>
        <taxon>Chloroflexota</taxon>
        <taxon>Anaerolineae</taxon>
        <taxon>Anaerolineales</taxon>
        <taxon>Anaerolineaceae</taxon>
        <taxon>Anaerolinea</taxon>
    </lineage>
</organism>
<dbReference type="PANTHER" id="PTHR35004:SF7">
    <property type="entry name" value="INTEGRASE PROTEIN"/>
    <property type="match status" value="1"/>
</dbReference>
<feature type="domain" description="Integrase catalytic" evidence="2">
    <location>
        <begin position="133"/>
        <end position="326"/>
    </location>
</feature>
<feature type="region of interest" description="Disordered" evidence="1">
    <location>
        <begin position="403"/>
        <end position="439"/>
    </location>
</feature>
<dbReference type="SUPFAM" id="SSF46689">
    <property type="entry name" value="Homeodomain-like"/>
    <property type="match status" value="1"/>
</dbReference>
<dbReference type="NCBIfam" id="NF033594">
    <property type="entry name" value="transpos_ISNCY_2"/>
    <property type="match status" value="1"/>
</dbReference>
<feature type="compositionally biased region" description="Basic and acidic residues" evidence="1">
    <location>
        <begin position="429"/>
        <end position="439"/>
    </location>
</feature>
<dbReference type="InterPro" id="IPR009057">
    <property type="entry name" value="Homeodomain-like_sf"/>
</dbReference>
<dbReference type="Proteomes" id="UP000264141">
    <property type="component" value="Unassembled WGS sequence"/>
</dbReference>
<reference evidence="3 4" key="1">
    <citation type="journal article" date="2018" name="Nat. Biotechnol.">
        <title>A standardized bacterial taxonomy based on genome phylogeny substantially revises the tree of life.</title>
        <authorList>
            <person name="Parks D.H."/>
            <person name="Chuvochina M."/>
            <person name="Waite D.W."/>
            <person name="Rinke C."/>
            <person name="Skarshewski A."/>
            <person name="Chaumeil P.A."/>
            <person name="Hugenholtz P."/>
        </authorList>
    </citation>
    <scope>NUCLEOTIDE SEQUENCE [LARGE SCALE GENOMIC DNA]</scope>
    <source>
        <strain evidence="3">UBA8781</strain>
    </source>
</reference>
<dbReference type="GO" id="GO:0015074">
    <property type="term" value="P:DNA integration"/>
    <property type="evidence" value="ECO:0007669"/>
    <property type="project" value="InterPro"/>
</dbReference>
<evidence type="ECO:0000256" key="1">
    <source>
        <dbReference type="SAM" id="MobiDB-lite"/>
    </source>
</evidence>
<dbReference type="InterPro" id="IPR036397">
    <property type="entry name" value="RNaseH_sf"/>
</dbReference>
<gene>
    <name evidence="3" type="ORF">DEQ80_08600</name>
</gene>
<dbReference type="PROSITE" id="PS50994">
    <property type="entry name" value="INTEGRASE"/>
    <property type="match status" value="1"/>
</dbReference>
<name>A0A3D1JHD5_9CHLR</name>
<dbReference type="GO" id="GO:0003676">
    <property type="term" value="F:nucleic acid binding"/>
    <property type="evidence" value="ECO:0007669"/>
    <property type="project" value="InterPro"/>
</dbReference>
<dbReference type="SUPFAM" id="SSF53098">
    <property type="entry name" value="Ribonuclease H-like"/>
    <property type="match status" value="1"/>
</dbReference>
<evidence type="ECO:0000313" key="4">
    <source>
        <dbReference type="Proteomes" id="UP000264141"/>
    </source>
</evidence>
<dbReference type="InterPro" id="IPR001584">
    <property type="entry name" value="Integrase_cat-core"/>
</dbReference>
<evidence type="ECO:0000259" key="2">
    <source>
        <dbReference type="PROSITE" id="PS50994"/>
    </source>
</evidence>
<dbReference type="Pfam" id="PF13518">
    <property type="entry name" value="HTH_28"/>
    <property type="match status" value="1"/>
</dbReference>
<evidence type="ECO:0000313" key="3">
    <source>
        <dbReference type="EMBL" id="HCE17903.1"/>
    </source>
</evidence>
<accession>A0A3D1JHD5</accession>
<dbReference type="AlphaFoldDB" id="A0A3D1JHD5"/>
<dbReference type="InterPro" id="IPR055247">
    <property type="entry name" value="InsJ-like_HTH"/>
</dbReference>
<dbReference type="InterPro" id="IPR047797">
    <property type="entry name" value="ISNCY_transpos"/>
</dbReference>
<dbReference type="STRING" id="229919.GCA_001050195_00339"/>
<sequence length="439" mass="50515">MGGTRKGMDELLAMSKEEITRLETMQRIKDKRLTQGEAARILGLSVRQIKRLYRAYKGEGAAGLVSRRRGKPSNHRLDGGTRQKALDLLYERYADFGPTLAHEKLSERHQLRLSRESVRKLMIAEGLWKPRRGKKAPVHQMRERRACLGELVQIDGSDHAWFEERGPQCTLLVFIDDATGQLMELWFVPDETFFAYCEATRHYLERYGKPLAFYSDRHGIFRVNQPRPLATTSGLTQFGRAMQELEIQILCASTPQAKGRIERANQTLQDRLVKELRLRGISDMATANAFLPEFREDFNRRFAVAPRSHHNAHRPLLPAENLDLILSHQETRTLSKNLTLQFKHMIYQIQSERPDYALRNARVTVCETPQGEVTILYKNQPLPYSLYQKAIRQADIVDTKSLDRQVKAPPSPAPNHPWRRYGHHLNGKPIEEASPHGTD</sequence>
<feature type="compositionally biased region" description="Basic residues" evidence="1">
    <location>
        <begin position="417"/>
        <end position="426"/>
    </location>
</feature>
<proteinExistence type="predicted"/>
<dbReference type="EMBL" id="DPBP01000033">
    <property type="protein sequence ID" value="HCE17903.1"/>
    <property type="molecule type" value="Genomic_DNA"/>
</dbReference>
<protein>
    <submittedName>
        <fullName evidence="3">ISNCY family transposase</fullName>
    </submittedName>
</protein>
<dbReference type="PANTHER" id="PTHR35004">
    <property type="entry name" value="TRANSPOSASE RV3428C-RELATED"/>
    <property type="match status" value="1"/>
</dbReference>
<comment type="caution">
    <text evidence="3">The sequence shown here is derived from an EMBL/GenBank/DDBJ whole genome shotgun (WGS) entry which is preliminary data.</text>
</comment>